<dbReference type="InterPro" id="IPR011104">
    <property type="entry name" value="Hpr_kin/Pase_C"/>
</dbReference>
<evidence type="ECO:0000313" key="2">
    <source>
        <dbReference type="EMBL" id="MCJ2186076.1"/>
    </source>
</evidence>
<dbReference type="RefSeq" id="WP_243918292.1">
    <property type="nucleotide sequence ID" value="NZ_JALHLG010000005.1"/>
</dbReference>
<keyword evidence="2" id="KW-0418">Kinase</keyword>
<proteinExistence type="predicted"/>
<dbReference type="SUPFAM" id="SSF53795">
    <property type="entry name" value="PEP carboxykinase-like"/>
    <property type="match status" value="1"/>
</dbReference>
<comment type="caution">
    <text evidence="2">The sequence shown here is derived from an EMBL/GenBank/DDBJ whole genome shotgun (WGS) entry which is preliminary data.</text>
</comment>
<dbReference type="InterPro" id="IPR027417">
    <property type="entry name" value="P-loop_NTPase"/>
</dbReference>
<evidence type="ECO:0000259" key="1">
    <source>
        <dbReference type="Pfam" id="PF07475"/>
    </source>
</evidence>
<keyword evidence="3" id="KW-1185">Reference proteome</keyword>
<keyword evidence="2" id="KW-0808">Transferase</keyword>
<sequence>MTAAPPAAPPALVRQAGCVAIGGRGLLIEGEPGTGKSMLALALIDRGAELIGDDGVLIGAEGGRLIARPHPRTRGLMEVRNLGLLPFACRSEVPVALVIALDPAAPRYIEEPGGIELAGVPVPLVRIWPQDAPPAVKAELALHHYGLQF</sequence>
<organism evidence="2 3">
    <name type="scientific">Novosphingobium beihaiensis</name>
    <dbReference type="NCBI Taxonomy" id="2930389"/>
    <lineage>
        <taxon>Bacteria</taxon>
        <taxon>Pseudomonadati</taxon>
        <taxon>Pseudomonadota</taxon>
        <taxon>Alphaproteobacteria</taxon>
        <taxon>Sphingomonadales</taxon>
        <taxon>Sphingomonadaceae</taxon>
        <taxon>Novosphingobium</taxon>
    </lineage>
</organism>
<name>A0ABT0BMM3_9SPHN</name>
<dbReference type="Proteomes" id="UP001202281">
    <property type="component" value="Unassembled WGS sequence"/>
</dbReference>
<gene>
    <name evidence="2" type="ORF">MTR66_04520</name>
</gene>
<dbReference type="Pfam" id="PF07475">
    <property type="entry name" value="Hpr_kinase_C"/>
    <property type="match status" value="1"/>
</dbReference>
<dbReference type="EMBL" id="JALHLG010000005">
    <property type="protein sequence ID" value="MCJ2186076.1"/>
    <property type="molecule type" value="Genomic_DNA"/>
</dbReference>
<reference evidence="2 3" key="1">
    <citation type="submission" date="2022-04" db="EMBL/GenBank/DDBJ databases">
        <title>Identification of a novel bacterium isolated from mangrove sediments.</title>
        <authorList>
            <person name="Pan X."/>
        </authorList>
    </citation>
    <scope>NUCLEOTIDE SEQUENCE [LARGE SCALE GENOMIC DNA]</scope>
    <source>
        <strain evidence="2 3">B2638</strain>
    </source>
</reference>
<accession>A0ABT0BMM3</accession>
<dbReference type="GO" id="GO:0016301">
    <property type="term" value="F:kinase activity"/>
    <property type="evidence" value="ECO:0007669"/>
    <property type="project" value="UniProtKB-KW"/>
</dbReference>
<protein>
    <submittedName>
        <fullName evidence="2">HPr kinase/phosphatase C-terminal domain-containing protein</fullName>
    </submittedName>
</protein>
<feature type="domain" description="HPr kinase/phosphorylase C-terminal" evidence="1">
    <location>
        <begin position="17"/>
        <end position="85"/>
    </location>
</feature>
<dbReference type="Gene3D" id="3.40.50.300">
    <property type="entry name" value="P-loop containing nucleotide triphosphate hydrolases"/>
    <property type="match status" value="1"/>
</dbReference>
<evidence type="ECO:0000313" key="3">
    <source>
        <dbReference type="Proteomes" id="UP001202281"/>
    </source>
</evidence>
<dbReference type="CDD" id="cd01918">
    <property type="entry name" value="HprK_C"/>
    <property type="match status" value="1"/>
</dbReference>